<dbReference type="InterPro" id="IPR010730">
    <property type="entry name" value="HET"/>
</dbReference>
<name>A0AA38XAF4_9EURO</name>
<reference evidence="3" key="1">
    <citation type="submission" date="2022-10" db="EMBL/GenBank/DDBJ databases">
        <title>Culturing micro-colonial fungi from biological soil crusts in the Mojave desert and describing Neophaeococcomyces mojavensis, and introducing the new genera and species Taxawa tesnikishii.</title>
        <authorList>
            <person name="Kurbessoian T."/>
            <person name="Stajich J.E."/>
        </authorList>
    </citation>
    <scope>NUCLEOTIDE SEQUENCE</scope>
    <source>
        <strain evidence="3">TK_41</strain>
    </source>
</reference>
<gene>
    <name evidence="3" type="ORF">H2200_006173</name>
</gene>
<feature type="region of interest" description="Disordered" evidence="1">
    <location>
        <begin position="547"/>
        <end position="577"/>
    </location>
</feature>
<feature type="domain" description="Heterokaryon incompatibility" evidence="2">
    <location>
        <begin position="50"/>
        <end position="201"/>
    </location>
</feature>
<dbReference type="Proteomes" id="UP001172673">
    <property type="component" value="Unassembled WGS sequence"/>
</dbReference>
<comment type="caution">
    <text evidence="3">The sequence shown here is derived from an EMBL/GenBank/DDBJ whole genome shotgun (WGS) entry which is preliminary data.</text>
</comment>
<dbReference type="Pfam" id="PF06985">
    <property type="entry name" value="HET"/>
    <property type="match status" value="1"/>
</dbReference>
<evidence type="ECO:0000256" key="1">
    <source>
        <dbReference type="SAM" id="MobiDB-lite"/>
    </source>
</evidence>
<protein>
    <recommendedName>
        <fullName evidence="2">Heterokaryon incompatibility domain-containing protein</fullName>
    </recommendedName>
</protein>
<sequence>MALDDDDGSFRHTPLLSQDSLRLLLLESRSSEGLVRCNIQQFEAQDAPLYRALSYHWGNPDPTNVIELNGHRKPIHDNLWQFLDQMTLDGEYSYYWTDALCIDQHNTQERNDQVKRMDEIYIRSHEVYVWLGRSEEMQSWMWLVESFYYFTFQEESSGHRNLTDHALDILRDERVIMHALPKAMAGLLNSTYFTRLWIIQELALAPVAQVRCGSFSLLLEHFEIVLGYCRVGKMASPPPGNPDTDGKQRFFTFREPPATSRALRIMSLHRSGGRELLWELLNEFSDARCAEPRDKIYGLLSLARPSTGQDRVRDMVGIDYGKQDLELFWDTLFECEAPFNWLTIMMSQLENHLHVAGTFEALDEYRRRKSVSTEHKRYALIATEVFWAIRSYMRGWFKVITTPPFDAMIAAKRDWGSESKEDNAVMIGLLLGTNQDGPKVAARRTQSTSQNRDEASLGGGHFGRWSRPSSQPNARHGIQATLCSMCNEEDFDIKAKRDWSELQVDAQFRIPGTECRLIVPKKQSHAKMWLETTRFALHFPTVLSKPVRQQQQQVNPRWGSPIARSSPRHSQGKMSRLFGKVSEFLEVPRSQ</sequence>
<dbReference type="PANTHER" id="PTHR24148:SF64">
    <property type="entry name" value="HETEROKARYON INCOMPATIBILITY DOMAIN-CONTAINING PROTEIN"/>
    <property type="match status" value="1"/>
</dbReference>
<dbReference type="EMBL" id="JAPDRK010000008">
    <property type="protein sequence ID" value="KAJ9609844.1"/>
    <property type="molecule type" value="Genomic_DNA"/>
</dbReference>
<evidence type="ECO:0000313" key="4">
    <source>
        <dbReference type="Proteomes" id="UP001172673"/>
    </source>
</evidence>
<dbReference type="PANTHER" id="PTHR24148">
    <property type="entry name" value="ANKYRIN REPEAT DOMAIN-CONTAINING PROTEIN 39 HOMOLOG-RELATED"/>
    <property type="match status" value="1"/>
</dbReference>
<dbReference type="AlphaFoldDB" id="A0AA38XAF4"/>
<accession>A0AA38XAF4</accession>
<evidence type="ECO:0000313" key="3">
    <source>
        <dbReference type="EMBL" id="KAJ9609844.1"/>
    </source>
</evidence>
<feature type="region of interest" description="Disordered" evidence="1">
    <location>
        <begin position="443"/>
        <end position="473"/>
    </location>
</feature>
<keyword evidence="4" id="KW-1185">Reference proteome</keyword>
<evidence type="ECO:0000259" key="2">
    <source>
        <dbReference type="Pfam" id="PF06985"/>
    </source>
</evidence>
<proteinExistence type="predicted"/>
<organism evidence="3 4">
    <name type="scientific">Cladophialophora chaetospira</name>
    <dbReference type="NCBI Taxonomy" id="386627"/>
    <lineage>
        <taxon>Eukaryota</taxon>
        <taxon>Fungi</taxon>
        <taxon>Dikarya</taxon>
        <taxon>Ascomycota</taxon>
        <taxon>Pezizomycotina</taxon>
        <taxon>Eurotiomycetes</taxon>
        <taxon>Chaetothyriomycetidae</taxon>
        <taxon>Chaetothyriales</taxon>
        <taxon>Herpotrichiellaceae</taxon>
        <taxon>Cladophialophora</taxon>
    </lineage>
</organism>
<dbReference type="InterPro" id="IPR052895">
    <property type="entry name" value="HetReg/Transcr_Mod"/>
</dbReference>